<evidence type="ECO:0000256" key="3">
    <source>
        <dbReference type="ARBA" id="ARBA00023125"/>
    </source>
</evidence>
<keyword evidence="4" id="KW-0804">Transcription</keyword>
<dbReference type="PANTHER" id="PTHR30118">
    <property type="entry name" value="HTH-TYPE TRANSCRIPTIONAL REGULATOR LEUO-RELATED"/>
    <property type="match status" value="1"/>
</dbReference>
<gene>
    <name evidence="6" type="ORF">GCM10011496_03990</name>
</gene>
<evidence type="ECO:0000256" key="1">
    <source>
        <dbReference type="ARBA" id="ARBA00009437"/>
    </source>
</evidence>
<dbReference type="PRINTS" id="PR00039">
    <property type="entry name" value="HTHLYSR"/>
</dbReference>
<dbReference type="InterPro" id="IPR036388">
    <property type="entry name" value="WH-like_DNA-bd_sf"/>
</dbReference>
<dbReference type="AlphaFoldDB" id="A0A916S6A2"/>
<dbReference type="RefSeq" id="WP_188706039.1">
    <property type="nucleotide sequence ID" value="NZ_BMIG01000001.1"/>
</dbReference>
<dbReference type="Gene3D" id="3.40.190.10">
    <property type="entry name" value="Periplasmic binding protein-like II"/>
    <property type="match status" value="2"/>
</dbReference>
<keyword evidence="2" id="KW-0805">Transcription regulation</keyword>
<evidence type="ECO:0000313" key="6">
    <source>
        <dbReference type="EMBL" id="GGA86568.1"/>
    </source>
</evidence>
<dbReference type="GO" id="GO:0003700">
    <property type="term" value="F:DNA-binding transcription factor activity"/>
    <property type="evidence" value="ECO:0007669"/>
    <property type="project" value="InterPro"/>
</dbReference>
<dbReference type="Pfam" id="PF00126">
    <property type="entry name" value="HTH_1"/>
    <property type="match status" value="1"/>
</dbReference>
<keyword evidence="7" id="KW-1185">Reference proteome</keyword>
<sequence length="304" mass="33596">MDFDLNLLRVLVALDQTRHVGRAAEHLKMSQSGFSSALARLRRQMGDDLFVRTGAGMKPTTQGLELAETARNVLQEVEQKMFGRTSFIPSEAEVAFHVAASDAGEVVFAPPLVRHLAEHAPFASLHIISPTIMPLAETLASGDAEVAIGYFPDLERDRFFRQALYSHTYACIVRKGHPVLSTGMTRNAYKSLSHAVVSTPARSNSLLEKALVRQRIPRHVAFSSPHHLTLASTVANSDLVATVPLGTASDMARSGAVVVTALPFQPPTFTIYQYWHRRTHKGPAFQWLRVQIKTLFNADTDPYR</sequence>
<organism evidence="6 7">
    <name type="scientific">Polaromonas eurypsychrophila</name>
    <dbReference type="NCBI Taxonomy" id="1614635"/>
    <lineage>
        <taxon>Bacteria</taxon>
        <taxon>Pseudomonadati</taxon>
        <taxon>Pseudomonadota</taxon>
        <taxon>Betaproteobacteria</taxon>
        <taxon>Burkholderiales</taxon>
        <taxon>Comamonadaceae</taxon>
        <taxon>Polaromonas</taxon>
    </lineage>
</organism>
<reference evidence="6" key="2">
    <citation type="submission" date="2020-09" db="EMBL/GenBank/DDBJ databases">
        <authorList>
            <person name="Sun Q."/>
            <person name="Zhou Y."/>
        </authorList>
    </citation>
    <scope>NUCLEOTIDE SEQUENCE</scope>
    <source>
        <strain evidence="6">CGMCC 1.15322</strain>
    </source>
</reference>
<dbReference type="InterPro" id="IPR036390">
    <property type="entry name" value="WH_DNA-bd_sf"/>
</dbReference>
<evidence type="ECO:0000313" key="7">
    <source>
        <dbReference type="Proteomes" id="UP000620596"/>
    </source>
</evidence>
<dbReference type="Pfam" id="PF03466">
    <property type="entry name" value="LysR_substrate"/>
    <property type="match status" value="1"/>
</dbReference>
<dbReference type="CDD" id="cd08459">
    <property type="entry name" value="PBP2_DntR_NahR_LinR_like"/>
    <property type="match status" value="1"/>
</dbReference>
<dbReference type="SUPFAM" id="SSF53850">
    <property type="entry name" value="Periplasmic binding protein-like II"/>
    <property type="match status" value="1"/>
</dbReference>
<dbReference type="Proteomes" id="UP000620596">
    <property type="component" value="Unassembled WGS sequence"/>
</dbReference>
<feature type="domain" description="HTH lysR-type" evidence="5">
    <location>
        <begin position="3"/>
        <end position="60"/>
    </location>
</feature>
<evidence type="ECO:0000259" key="5">
    <source>
        <dbReference type="PROSITE" id="PS50931"/>
    </source>
</evidence>
<comment type="caution">
    <text evidence="6">The sequence shown here is derived from an EMBL/GenBank/DDBJ whole genome shotgun (WGS) entry which is preliminary data.</text>
</comment>
<evidence type="ECO:0000256" key="2">
    <source>
        <dbReference type="ARBA" id="ARBA00023015"/>
    </source>
</evidence>
<dbReference type="EMBL" id="BMIG01000001">
    <property type="protein sequence ID" value="GGA86568.1"/>
    <property type="molecule type" value="Genomic_DNA"/>
</dbReference>
<evidence type="ECO:0000256" key="4">
    <source>
        <dbReference type="ARBA" id="ARBA00023163"/>
    </source>
</evidence>
<name>A0A916S6A2_9BURK</name>
<dbReference type="InterPro" id="IPR050389">
    <property type="entry name" value="LysR-type_TF"/>
</dbReference>
<dbReference type="InterPro" id="IPR000847">
    <property type="entry name" value="LysR_HTH_N"/>
</dbReference>
<dbReference type="PANTHER" id="PTHR30118:SF15">
    <property type="entry name" value="TRANSCRIPTIONAL REGULATORY PROTEIN"/>
    <property type="match status" value="1"/>
</dbReference>
<dbReference type="PROSITE" id="PS50931">
    <property type="entry name" value="HTH_LYSR"/>
    <property type="match status" value="1"/>
</dbReference>
<dbReference type="GO" id="GO:0003677">
    <property type="term" value="F:DNA binding"/>
    <property type="evidence" value="ECO:0007669"/>
    <property type="project" value="UniProtKB-KW"/>
</dbReference>
<proteinExistence type="inferred from homology"/>
<dbReference type="SUPFAM" id="SSF46785">
    <property type="entry name" value="Winged helix' DNA-binding domain"/>
    <property type="match status" value="1"/>
</dbReference>
<dbReference type="Gene3D" id="1.10.10.10">
    <property type="entry name" value="Winged helix-like DNA-binding domain superfamily/Winged helix DNA-binding domain"/>
    <property type="match status" value="1"/>
</dbReference>
<protein>
    <submittedName>
        <fullName evidence="6">LysR family transcriptional regulator</fullName>
    </submittedName>
</protein>
<accession>A0A916S6A2</accession>
<comment type="similarity">
    <text evidence="1">Belongs to the LysR transcriptional regulatory family.</text>
</comment>
<keyword evidence="3" id="KW-0238">DNA-binding</keyword>
<reference evidence="6" key="1">
    <citation type="journal article" date="2014" name="Int. J. Syst. Evol. Microbiol.">
        <title>Complete genome sequence of Corynebacterium casei LMG S-19264T (=DSM 44701T), isolated from a smear-ripened cheese.</title>
        <authorList>
            <consortium name="US DOE Joint Genome Institute (JGI-PGF)"/>
            <person name="Walter F."/>
            <person name="Albersmeier A."/>
            <person name="Kalinowski J."/>
            <person name="Ruckert C."/>
        </authorList>
    </citation>
    <scope>NUCLEOTIDE SEQUENCE</scope>
    <source>
        <strain evidence="6">CGMCC 1.15322</strain>
    </source>
</reference>
<dbReference type="InterPro" id="IPR005119">
    <property type="entry name" value="LysR_subst-bd"/>
</dbReference>